<dbReference type="HOGENOM" id="CLU_066229_0_0_11"/>
<dbReference type="Proteomes" id="UP000000844">
    <property type="component" value="Chromosome"/>
</dbReference>
<feature type="transmembrane region" description="Helical" evidence="1">
    <location>
        <begin position="114"/>
        <end position="141"/>
    </location>
</feature>
<keyword evidence="1" id="KW-1133">Transmembrane helix</keyword>
<keyword evidence="1" id="KW-0812">Transmembrane</keyword>
<feature type="transmembrane region" description="Helical" evidence="1">
    <location>
        <begin position="161"/>
        <end position="181"/>
    </location>
</feature>
<feature type="transmembrane region" description="Helical" evidence="1">
    <location>
        <begin position="186"/>
        <end position="207"/>
    </location>
</feature>
<organism evidence="2 3">
    <name type="scientific">Stackebrandtia nassauensis (strain DSM 44728 / CIP 108903 / NRRL B-16338 / NBRC 102104 / LLR-40K-21)</name>
    <dbReference type="NCBI Taxonomy" id="446470"/>
    <lineage>
        <taxon>Bacteria</taxon>
        <taxon>Bacillati</taxon>
        <taxon>Actinomycetota</taxon>
        <taxon>Actinomycetes</taxon>
        <taxon>Glycomycetales</taxon>
        <taxon>Glycomycetaceae</taxon>
        <taxon>Stackebrandtia</taxon>
    </lineage>
</organism>
<evidence type="ECO:0000313" key="3">
    <source>
        <dbReference type="Proteomes" id="UP000000844"/>
    </source>
</evidence>
<dbReference type="KEGG" id="sna:Snas_2229"/>
<dbReference type="OrthoDB" id="3579673at2"/>
<sequence>MIWVAWRQHRAGVLTALAVLATAATVMLVMRLSIDAAFAKAKAPDCLTNPGSCTEDAFNAVMNSYGMYVTMAPTVLYLFPVLLGIVAGAPVFARELSLGTHMFSLTQSVSRKRWWAVKLGVTLLPIAVGTCLLGLLSAWAIGPLVNMLGGRIQPGFFEVQGLVMAGYMVFAFAVASTFGLLTRNNVVPMVVTAGVFIAVAVTVAVFARPSYLPAEQATVTNPKGQDEFAVQTPEHSWRVGEIFVDKDDNTYTSYAEVCNPESCVEDDVVSYTVEYHPDSRFWTFQGIETGAYLVLGAAALAVGARRLRALP</sequence>
<evidence type="ECO:0000313" key="2">
    <source>
        <dbReference type="EMBL" id="ADD41919.1"/>
    </source>
</evidence>
<keyword evidence="1" id="KW-0472">Membrane</keyword>
<evidence type="ECO:0008006" key="4">
    <source>
        <dbReference type="Google" id="ProtNLM"/>
    </source>
</evidence>
<evidence type="ECO:0000256" key="1">
    <source>
        <dbReference type="SAM" id="Phobius"/>
    </source>
</evidence>
<name>D3Q252_STANL</name>
<protein>
    <recommendedName>
        <fullName evidence="4">Transmembrane transport protein</fullName>
    </recommendedName>
</protein>
<keyword evidence="3" id="KW-1185">Reference proteome</keyword>
<accession>D3Q252</accession>
<dbReference type="AlphaFoldDB" id="D3Q252"/>
<reference evidence="2 3" key="1">
    <citation type="journal article" date="2009" name="Stand. Genomic Sci.">
        <title>Complete genome sequence of Stackebrandtia nassauensis type strain (LLR-40K-21).</title>
        <authorList>
            <person name="Munk C."/>
            <person name="Lapidus A."/>
            <person name="Copeland A."/>
            <person name="Jando M."/>
            <person name="Mayilraj S."/>
            <person name="Glavina Del Rio T."/>
            <person name="Nolan M."/>
            <person name="Chen F."/>
            <person name="Lucas S."/>
            <person name="Tice H."/>
            <person name="Cheng J.F."/>
            <person name="Han C."/>
            <person name="Detter J.C."/>
            <person name="Bruce D."/>
            <person name="Goodwin L."/>
            <person name="Chain P."/>
            <person name="Pitluck S."/>
            <person name="Goker M."/>
            <person name="Ovchinikova G."/>
            <person name="Pati A."/>
            <person name="Ivanova N."/>
            <person name="Mavromatis K."/>
            <person name="Chen A."/>
            <person name="Palaniappan K."/>
            <person name="Land M."/>
            <person name="Hauser L."/>
            <person name="Chang Y.J."/>
            <person name="Jeffries C.D."/>
            <person name="Bristow J."/>
            <person name="Eisen J.A."/>
            <person name="Markowitz V."/>
            <person name="Hugenholtz P."/>
            <person name="Kyrpides N.C."/>
            <person name="Klenk H.P."/>
        </authorList>
    </citation>
    <scope>NUCLEOTIDE SEQUENCE [LARGE SCALE GENOMIC DNA]</scope>
    <source>
        <strain evidence="3">DSM 44728 / CIP 108903 / NRRL B-16338 / NBRC 102104 / LLR-40K-21</strain>
    </source>
</reference>
<feature type="transmembrane region" description="Helical" evidence="1">
    <location>
        <begin position="281"/>
        <end position="302"/>
    </location>
</feature>
<dbReference type="RefSeq" id="WP_013017490.1">
    <property type="nucleotide sequence ID" value="NC_013947.1"/>
</dbReference>
<feature type="transmembrane region" description="Helical" evidence="1">
    <location>
        <begin position="65"/>
        <end position="93"/>
    </location>
</feature>
<dbReference type="STRING" id="446470.Snas_2229"/>
<gene>
    <name evidence="2" type="ordered locus">Snas_2229</name>
</gene>
<dbReference type="eggNOG" id="COG1277">
    <property type="taxonomic scope" value="Bacteria"/>
</dbReference>
<proteinExistence type="predicted"/>
<dbReference type="EMBL" id="CP001778">
    <property type="protein sequence ID" value="ADD41919.1"/>
    <property type="molecule type" value="Genomic_DNA"/>
</dbReference>